<keyword evidence="1" id="KW-1133">Transmembrane helix</keyword>
<feature type="transmembrane region" description="Helical" evidence="1">
    <location>
        <begin position="112"/>
        <end position="129"/>
    </location>
</feature>
<dbReference type="Proteomes" id="UP000239322">
    <property type="component" value="Unassembled WGS sequence"/>
</dbReference>
<evidence type="ECO:0000313" key="3">
    <source>
        <dbReference type="Proteomes" id="UP000239322"/>
    </source>
</evidence>
<organism evidence="2 3">
    <name type="scientific">Streptomyces solincola</name>
    <dbReference type="NCBI Taxonomy" id="2100817"/>
    <lineage>
        <taxon>Bacteria</taxon>
        <taxon>Bacillati</taxon>
        <taxon>Actinomycetota</taxon>
        <taxon>Actinomycetes</taxon>
        <taxon>Kitasatosporales</taxon>
        <taxon>Streptomycetaceae</taxon>
        <taxon>Streptomyces</taxon>
    </lineage>
</organism>
<dbReference type="RefSeq" id="WP_105868274.1">
    <property type="nucleotide sequence ID" value="NZ_PVLV01000108.1"/>
</dbReference>
<keyword evidence="3" id="KW-1185">Reference proteome</keyword>
<gene>
    <name evidence="2" type="ORF">C6N75_08630</name>
</gene>
<evidence type="ECO:0008006" key="4">
    <source>
        <dbReference type="Google" id="ProtNLM"/>
    </source>
</evidence>
<accession>A0A2S9PZ52</accession>
<name>A0A2S9PZ52_9ACTN</name>
<dbReference type="OrthoDB" id="4338794at2"/>
<reference evidence="2 3" key="1">
    <citation type="submission" date="2018-03" db="EMBL/GenBank/DDBJ databases">
        <title>Novel Streptomyces sp. from soil.</title>
        <authorList>
            <person name="Tan G.Y.A."/>
            <person name="Lee Z.Y."/>
        </authorList>
    </citation>
    <scope>NUCLEOTIDE SEQUENCE [LARGE SCALE GENOMIC DNA]</scope>
    <source>
        <strain evidence="2 3">ST5x</strain>
    </source>
</reference>
<comment type="caution">
    <text evidence="2">The sequence shown here is derived from an EMBL/GenBank/DDBJ whole genome shotgun (WGS) entry which is preliminary data.</text>
</comment>
<protein>
    <recommendedName>
        <fullName evidence="4">Integral membrane protein</fullName>
    </recommendedName>
</protein>
<sequence length="140" mass="14523">MAARRAIALAAGIVLLLEAVGTVLLHLVLAVVMGGQRMSLDGLDPDHMVTGIRVLGFVFGAFLALCGVLLLVVAVRNRPPTRPVRILLIACAVVHGLLGAVCVGLVGWAAFTVMMAVLALLVAALVLYAPDLTDRRPAPA</sequence>
<dbReference type="EMBL" id="PVLV01000108">
    <property type="protein sequence ID" value="PRH79637.1"/>
    <property type="molecule type" value="Genomic_DNA"/>
</dbReference>
<evidence type="ECO:0000256" key="1">
    <source>
        <dbReference type="SAM" id="Phobius"/>
    </source>
</evidence>
<feature type="transmembrane region" description="Helical" evidence="1">
    <location>
        <begin position="86"/>
        <end position="106"/>
    </location>
</feature>
<keyword evidence="1" id="KW-0472">Membrane</keyword>
<proteinExistence type="predicted"/>
<keyword evidence="1" id="KW-0812">Transmembrane</keyword>
<evidence type="ECO:0000313" key="2">
    <source>
        <dbReference type="EMBL" id="PRH79637.1"/>
    </source>
</evidence>
<feature type="transmembrane region" description="Helical" evidence="1">
    <location>
        <begin position="54"/>
        <end position="74"/>
    </location>
</feature>
<dbReference type="AlphaFoldDB" id="A0A2S9PZ52"/>